<protein>
    <submittedName>
        <fullName evidence="4">DUF3849 domain-containing protein</fullName>
    </submittedName>
</protein>
<evidence type="ECO:0000313" key="4">
    <source>
        <dbReference type="EMBL" id="HJB90761.1"/>
    </source>
</evidence>
<sequence>MLNQDLTTALYEAMAKEQANFRDWLVKQPPEEILNHTYEYTVREDILMAMEELELPREQAEALLSSPSPLADVYRHFSDLETGYMDLIRDSIESRAQEKAQEQQQLYQSPIYPHDGPYAREHGELEQYRTSRKVNFACKEAIEAAIRENFDGIHLNPDAVKSIVGKFSEERVSHVLANTIQQKDWDTRFSNSNRSWASAFPMFEPQDRRREYTVESHPAVLDGFVSLFRQEREAKREQPSQAAEKPSIREQLAARPAPQKPASRPKDREAR</sequence>
<feature type="region of interest" description="Disordered" evidence="1">
    <location>
        <begin position="231"/>
        <end position="271"/>
    </location>
</feature>
<proteinExistence type="predicted"/>
<accession>A0A9D2MQY4</accession>
<dbReference type="Pfam" id="PF12959">
    <property type="entry name" value="DUF3848"/>
    <property type="match status" value="1"/>
</dbReference>
<reference evidence="4" key="1">
    <citation type="journal article" date="2021" name="PeerJ">
        <title>Extensive microbial diversity within the chicken gut microbiome revealed by metagenomics and culture.</title>
        <authorList>
            <person name="Gilroy R."/>
            <person name="Ravi A."/>
            <person name="Getino M."/>
            <person name="Pursley I."/>
            <person name="Horton D.L."/>
            <person name="Alikhan N.F."/>
            <person name="Baker D."/>
            <person name="Gharbi K."/>
            <person name="Hall N."/>
            <person name="Watson M."/>
            <person name="Adriaenssens E.M."/>
            <person name="Foster-Nyarko E."/>
            <person name="Jarju S."/>
            <person name="Secka A."/>
            <person name="Antonio M."/>
            <person name="Oren A."/>
            <person name="Chaudhuri R.R."/>
            <person name="La Ragione R."/>
            <person name="Hildebrand F."/>
            <person name="Pallen M.J."/>
        </authorList>
    </citation>
    <scope>NUCLEOTIDE SEQUENCE</scope>
    <source>
        <strain evidence="4">USAMLcec3-2134</strain>
    </source>
</reference>
<evidence type="ECO:0000259" key="2">
    <source>
        <dbReference type="Pfam" id="PF12959"/>
    </source>
</evidence>
<dbReference type="EMBL" id="DWXE01000016">
    <property type="protein sequence ID" value="HJB90761.1"/>
    <property type="molecule type" value="Genomic_DNA"/>
</dbReference>
<organism evidence="4 5">
    <name type="scientific">Candidatus Eisenbergiella merdigallinarum</name>
    <dbReference type="NCBI Taxonomy" id="2838552"/>
    <lineage>
        <taxon>Bacteria</taxon>
        <taxon>Bacillati</taxon>
        <taxon>Bacillota</taxon>
        <taxon>Clostridia</taxon>
        <taxon>Lachnospirales</taxon>
        <taxon>Lachnospiraceae</taxon>
        <taxon>Eisenbergiella</taxon>
    </lineage>
</organism>
<reference evidence="4" key="2">
    <citation type="submission" date="2021-04" db="EMBL/GenBank/DDBJ databases">
        <authorList>
            <person name="Gilroy R."/>
        </authorList>
    </citation>
    <scope>NUCLEOTIDE SEQUENCE</scope>
    <source>
        <strain evidence="4">USAMLcec3-2134</strain>
    </source>
</reference>
<dbReference type="InterPro" id="IPR024380">
    <property type="entry name" value="DUF3848"/>
</dbReference>
<feature type="domain" description="DUF3848" evidence="2">
    <location>
        <begin position="7"/>
        <end position="98"/>
    </location>
</feature>
<comment type="caution">
    <text evidence="4">The sequence shown here is derived from an EMBL/GenBank/DDBJ whole genome shotgun (WGS) entry which is preliminary data.</text>
</comment>
<evidence type="ECO:0000256" key="1">
    <source>
        <dbReference type="SAM" id="MobiDB-lite"/>
    </source>
</evidence>
<dbReference type="AlphaFoldDB" id="A0A9D2MQY4"/>
<gene>
    <name evidence="4" type="ORF">H9763_04755</name>
</gene>
<evidence type="ECO:0000313" key="5">
    <source>
        <dbReference type="Proteomes" id="UP000886883"/>
    </source>
</evidence>
<evidence type="ECO:0000259" key="3">
    <source>
        <dbReference type="Pfam" id="PF12960"/>
    </source>
</evidence>
<dbReference type="Pfam" id="PF12960">
    <property type="entry name" value="DUF3849"/>
    <property type="match status" value="1"/>
</dbReference>
<dbReference type="Proteomes" id="UP000886883">
    <property type="component" value="Unassembled WGS sequence"/>
</dbReference>
<name>A0A9D2MQY4_9FIRM</name>
<dbReference type="InterPro" id="IPR024383">
    <property type="entry name" value="DUF3849"/>
</dbReference>
<feature type="region of interest" description="Disordered" evidence="1">
    <location>
        <begin position="98"/>
        <end position="119"/>
    </location>
</feature>
<feature type="domain" description="DUF3849" evidence="3">
    <location>
        <begin position="111"/>
        <end position="232"/>
    </location>
</feature>